<dbReference type="AlphaFoldDB" id="A0A419T401"/>
<comment type="caution">
    <text evidence="1">The sequence shown here is derived from an EMBL/GenBank/DDBJ whole genome shotgun (WGS) entry which is preliminary data.</text>
</comment>
<dbReference type="OrthoDB" id="1700332at2"/>
<evidence type="ECO:0000313" key="2">
    <source>
        <dbReference type="Proteomes" id="UP000284277"/>
    </source>
</evidence>
<proteinExistence type="predicted"/>
<dbReference type="EMBL" id="MCIA01000013">
    <property type="protein sequence ID" value="RKD32175.1"/>
    <property type="molecule type" value="Genomic_DNA"/>
</dbReference>
<dbReference type="Proteomes" id="UP000284277">
    <property type="component" value="Unassembled WGS sequence"/>
</dbReference>
<name>A0A419T401_9FIRM</name>
<gene>
    <name evidence="1" type="ORF">BET01_17975</name>
</gene>
<sequence length="414" mass="48901">MSIRIRFSLEPKKKIFSGVVWNLQNAERMTKSLVKEMGYHCYRIEGFLLVQLCPEGYIWFQWNKNKLQGESQTNIAGPGFHVAVIEFLERLAEIEKLKLKVEDRTGFYVKRDFLAMRQKYFYQWFSDLVDLVSKWNQSEEYMFCWPAIYYIPMRQEEKLITHIRAFSFKELKGMTNSGMSVAFARDFFVWNEVEKDAWFYRNSALVLLNQFCYFMPSERSRQDKNINKEIIDLLETAISMDDKIPFPRKEYLEVCNLHNHKPVDLLATVLLSEDCIGCRKHLVYRKIGSMSFGIPGNFLYDEADYGIMDHYYDGDLYGGHDYYIYAALFKGREAEFKKQWFEQGIVEEIMEFPVGDAKARVAFYEPESKINEVLYGVSAQVIYKEQRMNINIISRGPGEKDWALDLIKSIRITE</sequence>
<accession>A0A419T401</accession>
<evidence type="ECO:0000313" key="1">
    <source>
        <dbReference type="EMBL" id="RKD32175.1"/>
    </source>
</evidence>
<dbReference type="RefSeq" id="WP_120196568.1">
    <property type="nucleotide sequence ID" value="NZ_MCIA01000013.1"/>
</dbReference>
<protein>
    <submittedName>
        <fullName evidence="1">Uncharacterized protein</fullName>
    </submittedName>
</protein>
<organism evidence="1 2">
    <name type="scientific">Lacrimispora algidixylanolytica</name>
    <dbReference type="NCBI Taxonomy" id="94868"/>
    <lineage>
        <taxon>Bacteria</taxon>
        <taxon>Bacillati</taxon>
        <taxon>Bacillota</taxon>
        <taxon>Clostridia</taxon>
        <taxon>Lachnospirales</taxon>
        <taxon>Lachnospiraceae</taxon>
        <taxon>Lacrimispora</taxon>
    </lineage>
</organism>
<keyword evidence="2" id="KW-1185">Reference proteome</keyword>
<reference evidence="1 2" key="1">
    <citation type="submission" date="2016-08" db="EMBL/GenBank/DDBJ databases">
        <title>A new outlook on sporulation: Clostridium algidixylanolyticum.</title>
        <authorList>
            <person name="Poppleton D.I."/>
            <person name="Gribaldo S."/>
        </authorList>
    </citation>
    <scope>NUCLEOTIDE SEQUENCE [LARGE SCALE GENOMIC DNA]</scope>
    <source>
        <strain evidence="1 2">SPL73</strain>
    </source>
</reference>